<proteinExistence type="predicted"/>
<name>A0A5A5RT74_MICAE</name>
<protein>
    <recommendedName>
        <fullName evidence="3">DUF4258 domain-containing protein</fullName>
    </recommendedName>
</protein>
<dbReference type="EMBL" id="BHVQ01000011">
    <property type="protein sequence ID" value="GCA79330.1"/>
    <property type="molecule type" value="Genomic_DNA"/>
</dbReference>
<evidence type="ECO:0000313" key="1">
    <source>
        <dbReference type="EMBL" id="GCA79330.1"/>
    </source>
</evidence>
<dbReference type="RefSeq" id="WP_149974321.1">
    <property type="nucleotide sequence ID" value="NZ_BHVQ01000011.1"/>
</dbReference>
<dbReference type="Proteomes" id="UP000324689">
    <property type="component" value="Unassembled WGS sequence"/>
</dbReference>
<evidence type="ECO:0000313" key="2">
    <source>
        <dbReference type="Proteomes" id="UP000324689"/>
    </source>
</evidence>
<dbReference type="AlphaFoldDB" id="A0A5A5RT74"/>
<accession>A0A5A5RT74</accession>
<reference evidence="1 2" key="1">
    <citation type="submission" date="2018-09" db="EMBL/GenBank/DDBJ databases">
        <title>Evolutionary history of phycoerythrin pigmentation in the water bloom-forming cyanobacterium Microcystis aeruginosa.</title>
        <authorList>
            <person name="Tanabe Y."/>
            <person name="Tanabe Y."/>
            <person name="Yamaguchi H."/>
        </authorList>
    </citation>
    <scope>NUCLEOTIDE SEQUENCE [LARGE SCALE GENOMIC DNA]</scope>
    <source>
        <strain evidence="1 2">NIES-2521</strain>
    </source>
</reference>
<dbReference type="Pfam" id="PF14076">
    <property type="entry name" value="DUF4258"/>
    <property type="match status" value="1"/>
</dbReference>
<comment type="caution">
    <text evidence="1">The sequence shown here is derived from an EMBL/GenBank/DDBJ whole genome shotgun (WGS) entry which is preliminary data.</text>
</comment>
<evidence type="ECO:0008006" key="3">
    <source>
        <dbReference type="Google" id="ProtNLM"/>
    </source>
</evidence>
<dbReference type="InterPro" id="IPR025354">
    <property type="entry name" value="DUF4258"/>
</dbReference>
<gene>
    <name evidence="1" type="ORF">MiTs_01320</name>
</gene>
<sequence length="96" mass="10915">MNYQLSLHAQEQLEQREIPLAMVESVLASPQQLIPQSDGTTVYQSQLDWGKGKIYLLRLVVRDHLEPWLVVTVYRKFGSKTPSFSVAEDGLTLLLT</sequence>
<organism evidence="1 2">
    <name type="scientific">Microcystis aeruginosa NIES-2521</name>
    <dbReference type="NCBI Taxonomy" id="2303983"/>
    <lineage>
        <taxon>Bacteria</taxon>
        <taxon>Bacillati</taxon>
        <taxon>Cyanobacteriota</taxon>
        <taxon>Cyanophyceae</taxon>
        <taxon>Oscillatoriophycideae</taxon>
        <taxon>Chroococcales</taxon>
        <taxon>Microcystaceae</taxon>
        <taxon>Microcystis</taxon>
    </lineage>
</organism>